<proteinExistence type="predicted"/>
<dbReference type="AlphaFoldDB" id="A0AAN7SP64"/>
<dbReference type="Pfam" id="PF13873">
    <property type="entry name" value="Myb_DNA-bind_5"/>
    <property type="match status" value="1"/>
</dbReference>
<evidence type="ECO:0000256" key="4">
    <source>
        <dbReference type="ARBA" id="ARBA00023163"/>
    </source>
</evidence>
<dbReference type="InterPro" id="IPR028002">
    <property type="entry name" value="Myb_DNA-bind_5"/>
</dbReference>
<feature type="domain" description="Myb/SANT-like DNA-binding" evidence="7">
    <location>
        <begin position="8"/>
        <end position="83"/>
    </location>
</feature>
<organism evidence="8 9">
    <name type="scientific">Aquatica leii</name>
    <dbReference type="NCBI Taxonomy" id="1421715"/>
    <lineage>
        <taxon>Eukaryota</taxon>
        <taxon>Metazoa</taxon>
        <taxon>Ecdysozoa</taxon>
        <taxon>Arthropoda</taxon>
        <taxon>Hexapoda</taxon>
        <taxon>Insecta</taxon>
        <taxon>Pterygota</taxon>
        <taxon>Neoptera</taxon>
        <taxon>Endopterygota</taxon>
        <taxon>Coleoptera</taxon>
        <taxon>Polyphaga</taxon>
        <taxon>Elateriformia</taxon>
        <taxon>Elateroidea</taxon>
        <taxon>Lampyridae</taxon>
        <taxon>Luciolinae</taxon>
        <taxon>Aquatica</taxon>
    </lineage>
</organism>
<protein>
    <recommendedName>
        <fullName evidence="2">Regulatory protein zeste</fullName>
    </recommendedName>
</protein>
<reference evidence="9" key="1">
    <citation type="submission" date="2023-01" db="EMBL/GenBank/DDBJ databases">
        <title>Key to firefly adult light organ development and bioluminescence: homeobox transcription factors regulate luciferase expression and transportation to peroxisome.</title>
        <authorList>
            <person name="Fu X."/>
        </authorList>
    </citation>
    <scope>NUCLEOTIDE SEQUENCE [LARGE SCALE GENOMIC DNA]</scope>
</reference>
<evidence type="ECO:0000256" key="2">
    <source>
        <dbReference type="ARBA" id="ARBA00016807"/>
    </source>
</evidence>
<keyword evidence="3" id="KW-0805">Transcription regulation</keyword>
<name>A0AAN7SP64_9COLE</name>
<comment type="function">
    <text evidence="5">Involved in transvection phenomena (= synapsis-dependent gene expression), where the synaptic pairing of chromosomes carrying genes with which zeste interacts influences the expression of these genes. Zeste binds to DNA and stimulates transcription from a nearby promoter.</text>
</comment>
<evidence type="ECO:0000256" key="5">
    <source>
        <dbReference type="ARBA" id="ARBA00025466"/>
    </source>
</evidence>
<evidence type="ECO:0000256" key="3">
    <source>
        <dbReference type="ARBA" id="ARBA00023015"/>
    </source>
</evidence>
<dbReference type="EMBL" id="JARPUR010000003">
    <property type="protein sequence ID" value="KAK4880093.1"/>
    <property type="molecule type" value="Genomic_DNA"/>
</dbReference>
<comment type="subunit">
    <text evidence="1">Self-associates forming complexes of several hundred monomers.</text>
</comment>
<dbReference type="Proteomes" id="UP001353858">
    <property type="component" value="Unassembled WGS sequence"/>
</dbReference>
<keyword evidence="4" id="KW-0804">Transcription</keyword>
<accession>A0AAN7SP64</accession>
<evidence type="ECO:0000256" key="1">
    <source>
        <dbReference type="ARBA" id="ARBA00011764"/>
    </source>
</evidence>
<evidence type="ECO:0000313" key="8">
    <source>
        <dbReference type="EMBL" id="KAK4880093.1"/>
    </source>
</evidence>
<evidence type="ECO:0000259" key="7">
    <source>
        <dbReference type="Pfam" id="PF13873"/>
    </source>
</evidence>
<dbReference type="PANTHER" id="PTHR21411">
    <property type="entry name" value="APONTIC"/>
    <property type="match status" value="1"/>
</dbReference>
<keyword evidence="9" id="KW-1185">Reference proteome</keyword>
<evidence type="ECO:0000256" key="6">
    <source>
        <dbReference type="SAM" id="MobiDB-lite"/>
    </source>
</evidence>
<evidence type="ECO:0000313" key="9">
    <source>
        <dbReference type="Proteomes" id="UP001353858"/>
    </source>
</evidence>
<comment type="caution">
    <text evidence="8">The sequence shown here is derived from an EMBL/GenBank/DDBJ whole genome shotgun (WGS) entry which is preliminary data.</text>
</comment>
<feature type="region of interest" description="Disordered" evidence="6">
    <location>
        <begin position="178"/>
        <end position="198"/>
    </location>
</feature>
<dbReference type="PANTHER" id="PTHR21411:SF0">
    <property type="entry name" value="REGULATORY PROTEIN ZESTE"/>
    <property type="match status" value="1"/>
</dbReference>
<sequence>MEKVKRNRAPNWEQTEKNLFRELMKDEVTVIENKNTDTNTNKAKVNAWSNVLNRFNELNSRERSLNELKQQWRVLKGETKKCISTYQHELKKTGGGPKPPSPNQEILEIVDMIPNEFTTDENKFDSNYVVVPSDNTVDILESKEVEPCFSGNVDIKSNQVEPESSCFKVIQSETPSCTTSVDEKKSLKRKLPLSEVTK</sequence>
<gene>
    <name evidence="8" type="ORF">RN001_008239</name>
</gene>